<dbReference type="GO" id="GO:0016020">
    <property type="term" value="C:membrane"/>
    <property type="evidence" value="ECO:0007669"/>
    <property type="project" value="GOC"/>
</dbReference>
<keyword evidence="6" id="KW-0464">Manganese</keyword>
<dbReference type="AlphaFoldDB" id="A0A550JKC1"/>
<keyword evidence="4" id="KW-0378">Hydrolase</keyword>
<keyword evidence="3" id="KW-0479">Metal-binding</keyword>
<evidence type="ECO:0000259" key="7">
    <source>
        <dbReference type="Pfam" id="PF00149"/>
    </source>
</evidence>
<evidence type="ECO:0000256" key="1">
    <source>
        <dbReference type="ARBA" id="ARBA00022475"/>
    </source>
</evidence>
<dbReference type="GO" id="GO:0009245">
    <property type="term" value="P:lipid A biosynthetic process"/>
    <property type="evidence" value="ECO:0007669"/>
    <property type="project" value="TreeGrafter"/>
</dbReference>
<organism evidence="8 9">
    <name type="scientific">Trichloromonas acetexigens</name>
    <dbReference type="NCBI Taxonomy" id="38815"/>
    <lineage>
        <taxon>Bacteria</taxon>
        <taxon>Pseudomonadati</taxon>
        <taxon>Thermodesulfobacteriota</taxon>
        <taxon>Desulfuromonadia</taxon>
        <taxon>Desulfuromonadales</taxon>
        <taxon>Trichloromonadaceae</taxon>
        <taxon>Trichloromonas</taxon>
    </lineage>
</organism>
<gene>
    <name evidence="8" type="ORF">FL622_00095</name>
</gene>
<dbReference type="PANTHER" id="PTHR34990:SF1">
    <property type="entry name" value="UDP-2,3-DIACYLGLUCOSAMINE HYDROLASE"/>
    <property type="match status" value="1"/>
</dbReference>
<dbReference type="GO" id="GO:0008758">
    <property type="term" value="F:UDP-2,3-diacylglucosamine hydrolase activity"/>
    <property type="evidence" value="ECO:0007669"/>
    <property type="project" value="TreeGrafter"/>
</dbReference>
<dbReference type="OrthoDB" id="270739at2"/>
<dbReference type="InterPro" id="IPR029052">
    <property type="entry name" value="Metallo-depent_PP-like"/>
</dbReference>
<dbReference type="InterPro" id="IPR043461">
    <property type="entry name" value="LpxH-like"/>
</dbReference>
<dbReference type="InterPro" id="IPR004843">
    <property type="entry name" value="Calcineurin-like_PHP"/>
</dbReference>
<name>A0A550JKC1_9BACT</name>
<evidence type="ECO:0000256" key="2">
    <source>
        <dbReference type="ARBA" id="ARBA00022519"/>
    </source>
</evidence>
<evidence type="ECO:0000256" key="5">
    <source>
        <dbReference type="ARBA" id="ARBA00023136"/>
    </source>
</evidence>
<keyword evidence="1" id="KW-1003">Cell membrane</keyword>
<dbReference type="Proteomes" id="UP000317155">
    <property type="component" value="Unassembled WGS sequence"/>
</dbReference>
<reference evidence="8 9" key="1">
    <citation type="submission" date="2019-07" db="EMBL/GenBank/DDBJ databases">
        <title>Insights of Desulfuromonas acetexigens electromicrobiology.</title>
        <authorList>
            <person name="Katuri K."/>
            <person name="Sapireddy V."/>
            <person name="Shaw D.R."/>
            <person name="Saikaly P."/>
        </authorList>
    </citation>
    <scope>NUCLEOTIDE SEQUENCE [LARGE SCALE GENOMIC DNA]</scope>
    <source>
        <strain evidence="8 9">2873</strain>
    </source>
</reference>
<evidence type="ECO:0000313" key="9">
    <source>
        <dbReference type="Proteomes" id="UP000317155"/>
    </source>
</evidence>
<dbReference type="PANTHER" id="PTHR34990">
    <property type="entry name" value="UDP-2,3-DIACYLGLUCOSAMINE HYDROLASE-RELATED"/>
    <property type="match status" value="1"/>
</dbReference>
<evidence type="ECO:0000256" key="3">
    <source>
        <dbReference type="ARBA" id="ARBA00022723"/>
    </source>
</evidence>
<proteinExistence type="predicted"/>
<dbReference type="CDD" id="cd07398">
    <property type="entry name" value="MPP_YbbF-LpxH"/>
    <property type="match status" value="1"/>
</dbReference>
<dbReference type="SUPFAM" id="SSF56300">
    <property type="entry name" value="Metallo-dependent phosphatases"/>
    <property type="match status" value="1"/>
</dbReference>
<evidence type="ECO:0000256" key="4">
    <source>
        <dbReference type="ARBA" id="ARBA00022801"/>
    </source>
</evidence>
<comment type="caution">
    <text evidence="8">The sequence shown here is derived from an EMBL/GenBank/DDBJ whole genome shotgun (WGS) entry which is preliminary data.</text>
</comment>
<protein>
    <submittedName>
        <fullName evidence="8">UDP-2,3-diacylglucosamine diphosphatase</fullName>
    </submittedName>
</protein>
<keyword evidence="9" id="KW-1185">Reference proteome</keyword>
<dbReference type="EMBL" id="VJVV01000001">
    <property type="protein sequence ID" value="TRO83617.1"/>
    <property type="molecule type" value="Genomic_DNA"/>
</dbReference>
<dbReference type="Gene3D" id="3.60.21.10">
    <property type="match status" value="1"/>
</dbReference>
<dbReference type="Pfam" id="PF00149">
    <property type="entry name" value="Metallophos"/>
    <property type="match status" value="1"/>
</dbReference>
<dbReference type="RefSeq" id="WP_092052132.1">
    <property type="nucleotide sequence ID" value="NZ_FOJJ01000001.1"/>
</dbReference>
<dbReference type="GO" id="GO:0046872">
    <property type="term" value="F:metal ion binding"/>
    <property type="evidence" value="ECO:0007669"/>
    <property type="project" value="UniProtKB-KW"/>
</dbReference>
<feature type="domain" description="Calcineurin-like phosphoesterase" evidence="7">
    <location>
        <begin position="4"/>
        <end position="201"/>
    </location>
</feature>
<keyword evidence="2" id="KW-0997">Cell inner membrane</keyword>
<evidence type="ECO:0000256" key="6">
    <source>
        <dbReference type="ARBA" id="ARBA00023211"/>
    </source>
</evidence>
<keyword evidence="5" id="KW-0472">Membrane</keyword>
<accession>A0A550JKC1</accession>
<sequence>MRDLFIADAHLLAPQDANYRRLLEFLRAQRGRTRTLVLLGDIFEFWIGYRYCVFSAYVPLLEALHELREAGARIVYVEGNHDFHLGPYFAETLGCDILPDGGIIELDGQKIHISHGDLIDPADRGYRLLRRFLRSRFLRLLAANLPPDWAWAIARWAGNLSRRSYSPRPRREAPLQLLEEHARRHFASGCQAVVTGHFHAPVRRDFDGKVMIALGDWIDQYSYAVFADGEFSLAEFSTES</sequence>
<evidence type="ECO:0000313" key="8">
    <source>
        <dbReference type="EMBL" id="TRO83617.1"/>
    </source>
</evidence>